<dbReference type="GeneID" id="115536091"/>
<dbReference type="Ensembl" id="ENSGMOT00000067827.1">
    <property type="protein sequence ID" value="ENSGMOP00000051406.1"/>
    <property type="gene ID" value="ENSGMOG00000024695.1"/>
</dbReference>
<dbReference type="Proteomes" id="UP000694546">
    <property type="component" value="Chromosome 22"/>
</dbReference>
<dbReference type="GO" id="GO:0001940">
    <property type="term" value="C:male pronucleus"/>
    <property type="evidence" value="ECO:0007669"/>
    <property type="project" value="TreeGrafter"/>
</dbReference>
<accession>A0A8C5BUV7</accession>
<dbReference type="Pfam" id="PF07004">
    <property type="entry name" value="SHIPPO-rpt"/>
    <property type="match status" value="5"/>
</dbReference>
<feature type="region of interest" description="Disordered" evidence="5">
    <location>
        <begin position="261"/>
        <end position="306"/>
    </location>
</feature>
<feature type="region of interest" description="Disordered" evidence="5">
    <location>
        <begin position="40"/>
        <end position="100"/>
    </location>
</feature>
<dbReference type="PANTHER" id="PTHR35678:SF1">
    <property type="entry name" value="PROTEIN STPG4"/>
    <property type="match status" value="1"/>
</dbReference>
<sequence length="323" mass="34839">MGKVCTGKSDVRSITGYTCSIPSKYQTVVVDNEEKKGFSSQSKRFSLDTLNENPGPGSYCPLPSAETFSPSFSKKGTTSFPSKVPRVPRHHKRGLPGPDSYNLQSSSIARHSFGRGASRAFRAPVAVPVLGPKFRTPGPDQYDVSGGHPGGSFQSKGSSTFLSKTKRCDLAINPNLPSPCHYQISCTATKNSPRAAMSPFKSKSSRFPAQVDHRVPGPGAYNLHHSPDPLRKPTLLRRKVLVMATPARLVPKGPAYPGPGQYDLVDYEGPSSHPGSTAAFLSETRRSPQGGRAPQAGPGPGYYEPQKLSKKSFLYNPKIWNPV</sequence>
<feature type="compositionally biased region" description="Polar residues" evidence="5">
    <location>
        <begin position="66"/>
        <end position="81"/>
    </location>
</feature>
<dbReference type="GO" id="GO:0005737">
    <property type="term" value="C:cytoplasm"/>
    <property type="evidence" value="ECO:0007669"/>
    <property type="project" value="UniProtKB-SubCell"/>
</dbReference>
<reference evidence="6" key="2">
    <citation type="submission" date="2025-09" db="UniProtKB">
        <authorList>
            <consortium name="Ensembl"/>
        </authorList>
    </citation>
    <scope>IDENTIFICATION</scope>
</reference>
<dbReference type="GO" id="GO:0003682">
    <property type="term" value="F:chromatin binding"/>
    <property type="evidence" value="ECO:0007669"/>
    <property type="project" value="TreeGrafter"/>
</dbReference>
<evidence type="ECO:0000256" key="5">
    <source>
        <dbReference type="SAM" id="MobiDB-lite"/>
    </source>
</evidence>
<dbReference type="OMA" id="GQYENPI"/>
<evidence type="ECO:0000313" key="6">
    <source>
        <dbReference type="Ensembl" id="ENSGMOP00000051406.1"/>
    </source>
</evidence>
<protein>
    <submittedName>
        <fullName evidence="6">Sperm-tail PG-rich repeat containing 1</fullName>
    </submittedName>
</protein>
<dbReference type="PANTHER" id="PTHR35678">
    <property type="entry name" value="PROTEIN STPG4"/>
    <property type="match status" value="1"/>
</dbReference>
<dbReference type="GO" id="GO:0001939">
    <property type="term" value="C:female pronucleus"/>
    <property type="evidence" value="ECO:0007669"/>
    <property type="project" value="TreeGrafter"/>
</dbReference>
<evidence type="ECO:0000256" key="2">
    <source>
        <dbReference type="ARBA" id="ARBA00004496"/>
    </source>
</evidence>
<feature type="compositionally biased region" description="Low complexity" evidence="5">
    <location>
        <begin position="288"/>
        <end position="306"/>
    </location>
</feature>
<gene>
    <name evidence="6" type="primary">stpg1</name>
</gene>
<dbReference type="AlphaFoldDB" id="A0A8C5BUV7"/>
<dbReference type="GO" id="GO:0042585">
    <property type="term" value="C:germinal vesicle"/>
    <property type="evidence" value="ECO:0007669"/>
    <property type="project" value="TreeGrafter"/>
</dbReference>
<dbReference type="RefSeq" id="XP_030203607.1">
    <property type="nucleotide sequence ID" value="XM_030347747.1"/>
</dbReference>
<evidence type="ECO:0000256" key="4">
    <source>
        <dbReference type="ARBA" id="ARBA00023242"/>
    </source>
</evidence>
<organism evidence="6 7">
    <name type="scientific">Gadus morhua</name>
    <name type="common">Atlantic cod</name>
    <dbReference type="NCBI Taxonomy" id="8049"/>
    <lineage>
        <taxon>Eukaryota</taxon>
        <taxon>Metazoa</taxon>
        <taxon>Chordata</taxon>
        <taxon>Craniata</taxon>
        <taxon>Vertebrata</taxon>
        <taxon>Euteleostomi</taxon>
        <taxon>Actinopterygii</taxon>
        <taxon>Neopterygii</taxon>
        <taxon>Teleostei</taxon>
        <taxon>Neoteleostei</taxon>
        <taxon>Acanthomorphata</taxon>
        <taxon>Zeiogadaria</taxon>
        <taxon>Gadariae</taxon>
        <taxon>Gadiformes</taxon>
        <taxon>Gadoidei</taxon>
        <taxon>Gadidae</taxon>
        <taxon>Gadus</taxon>
    </lineage>
</organism>
<keyword evidence="3" id="KW-0963">Cytoplasm</keyword>
<evidence type="ECO:0000256" key="1">
    <source>
        <dbReference type="ARBA" id="ARBA00004123"/>
    </source>
</evidence>
<reference evidence="6" key="1">
    <citation type="submission" date="2025-08" db="UniProtKB">
        <authorList>
            <consortium name="Ensembl"/>
        </authorList>
    </citation>
    <scope>IDENTIFICATION</scope>
</reference>
<dbReference type="RefSeq" id="XP_030203608.1">
    <property type="nucleotide sequence ID" value="XM_030347748.1"/>
</dbReference>
<evidence type="ECO:0000256" key="3">
    <source>
        <dbReference type="ARBA" id="ARBA00022490"/>
    </source>
</evidence>
<dbReference type="GO" id="GO:0044727">
    <property type="term" value="P:epigenetic programing of male pronucleus"/>
    <property type="evidence" value="ECO:0007669"/>
    <property type="project" value="TreeGrafter"/>
</dbReference>
<feature type="compositionally biased region" description="Polar residues" evidence="5">
    <location>
        <begin position="40"/>
        <end position="52"/>
    </location>
</feature>
<proteinExistence type="predicted"/>
<dbReference type="OrthoDB" id="186871at2759"/>
<keyword evidence="4" id="KW-0539">Nucleus</keyword>
<comment type="subcellular location">
    <subcellularLocation>
        <location evidence="2">Cytoplasm</location>
    </subcellularLocation>
    <subcellularLocation>
        <location evidence="1">Nucleus</location>
    </subcellularLocation>
</comment>
<evidence type="ECO:0000313" key="7">
    <source>
        <dbReference type="Proteomes" id="UP000694546"/>
    </source>
</evidence>
<name>A0A8C5BUV7_GADMO</name>
<dbReference type="GeneTree" id="ENSGT00390000011598"/>
<keyword evidence="7" id="KW-1185">Reference proteome</keyword>
<dbReference type="GO" id="GO:0042393">
    <property type="term" value="F:histone binding"/>
    <property type="evidence" value="ECO:0007669"/>
    <property type="project" value="TreeGrafter"/>
</dbReference>
<dbReference type="InterPro" id="IPR010736">
    <property type="entry name" value="SHIPPO-rpt"/>
</dbReference>